<gene>
    <name evidence="1" type="ORF">RUM43_011113</name>
</gene>
<protein>
    <submittedName>
        <fullName evidence="1">Uncharacterized protein</fullName>
    </submittedName>
</protein>
<sequence length="82" mass="9140">MSSKAPPQKGTSVRLVLICKYSSQLSISAVYGGDSFNCAEPAQEDYHQNESITLRSLCPLKEVLQIGHRCIKRMSNIEIVRN</sequence>
<proteinExistence type="predicted"/>
<name>A0AAN8P8Q1_POLSC</name>
<evidence type="ECO:0000313" key="1">
    <source>
        <dbReference type="EMBL" id="KAK6620817.1"/>
    </source>
</evidence>
<comment type="caution">
    <text evidence="1">The sequence shown here is derived from an EMBL/GenBank/DDBJ whole genome shotgun (WGS) entry which is preliminary data.</text>
</comment>
<dbReference type="Proteomes" id="UP001372834">
    <property type="component" value="Unassembled WGS sequence"/>
</dbReference>
<dbReference type="EMBL" id="JAWJWE010000039">
    <property type="protein sequence ID" value="KAK6620817.1"/>
    <property type="molecule type" value="Genomic_DNA"/>
</dbReference>
<reference evidence="1 2" key="1">
    <citation type="submission" date="2023-10" db="EMBL/GenBank/DDBJ databases">
        <title>Genomes of two closely related lineages of the louse Polyplax serrata with different host specificities.</title>
        <authorList>
            <person name="Martinu J."/>
            <person name="Tarabai H."/>
            <person name="Stefka J."/>
            <person name="Hypsa V."/>
        </authorList>
    </citation>
    <scope>NUCLEOTIDE SEQUENCE [LARGE SCALE GENOMIC DNA]</scope>
    <source>
        <strain evidence="1">HR10_N</strain>
    </source>
</reference>
<organism evidence="1 2">
    <name type="scientific">Polyplax serrata</name>
    <name type="common">Common mouse louse</name>
    <dbReference type="NCBI Taxonomy" id="468196"/>
    <lineage>
        <taxon>Eukaryota</taxon>
        <taxon>Metazoa</taxon>
        <taxon>Ecdysozoa</taxon>
        <taxon>Arthropoda</taxon>
        <taxon>Hexapoda</taxon>
        <taxon>Insecta</taxon>
        <taxon>Pterygota</taxon>
        <taxon>Neoptera</taxon>
        <taxon>Paraneoptera</taxon>
        <taxon>Psocodea</taxon>
        <taxon>Troctomorpha</taxon>
        <taxon>Phthiraptera</taxon>
        <taxon>Anoplura</taxon>
        <taxon>Polyplacidae</taxon>
        <taxon>Polyplax</taxon>
    </lineage>
</organism>
<evidence type="ECO:0000313" key="2">
    <source>
        <dbReference type="Proteomes" id="UP001372834"/>
    </source>
</evidence>
<dbReference type="AlphaFoldDB" id="A0AAN8P8Q1"/>
<accession>A0AAN8P8Q1</accession>